<dbReference type="Pfam" id="PF01053">
    <property type="entry name" value="Cys_Met_Meta_PP"/>
    <property type="match status" value="1"/>
</dbReference>
<evidence type="ECO:0000256" key="1">
    <source>
        <dbReference type="ARBA" id="ARBA00001933"/>
    </source>
</evidence>
<dbReference type="InterPro" id="IPR000277">
    <property type="entry name" value="Cys/Met-Metab_PyrdxlP-dep_enz"/>
</dbReference>
<dbReference type="GO" id="GO:0003961">
    <property type="term" value="F:O-acetylhomoserine aminocarboxypropyltransferase activity"/>
    <property type="evidence" value="ECO:0007669"/>
    <property type="project" value="TreeGrafter"/>
</dbReference>
<organism evidence="10 11">
    <name type="scientific">Peptococcus niger</name>
    <dbReference type="NCBI Taxonomy" id="2741"/>
    <lineage>
        <taxon>Bacteria</taxon>
        <taxon>Bacillati</taxon>
        <taxon>Bacillota</taxon>
        <taxon>Clostridia</taxon>
        <taxon>Eubacteriales</taxon>
        <taxon>Peptococcaceae</taxon>
        <taxon>Peptococcus</taxon>
    </lineage>
</organism>
<dbReference type="CDD" id="cd00614">
    <property type="entry name" value="CGS_like"/>
    <property type="match status" value="1"/>
</dbReference>
<dbReference type="InterPro" id="IPR015421">
    <property type="entry name" value="PyrdxlP-dep_Trfase_major"/>
</dbReference>
<dbReference type="GO" id="GO:0006535">
    <property type="term" value="P:cysteine biosynthetic process from serine"/>
    <property type="evidence" value="ECO:0007669"/>
    <property type="project" value="TreeGrafter"/>
</dbReference>
<comment type="similarity">
    <text evidence="2 9">Belongs to the trans-sulfuration enzymes family.</text>
</comment>
<gene>
    <name evidence="10" type="ORF">SAMN04489866_10228</name>
</gene>
<feature type="modified residue" description="N6-(pyridoxal phosphate)lysine" evidence="8">
    <location>
        <position position="212"/>
    </location>
</feature>
<dbReference type="AlphaFoldDB" id="A0A1G6T1N8"/>
<evidence type="ECO:0000256" key="3">
    <source>
        <dbReference type="ARBA" id="ARBA00022898"/>
    </source>
</evidence>
<dbReference type="InterPro" id="IPR015422">
    <property type="entry name" value="PyrdxlP-dep_Trfase_small"/>
</dbReference>
<proteinExistence type="inferred from homology"/>
<keyword evidence="11" id="KW-1185">Reference proteome</keyword>
<evidence type="ECO:0000256" key="7">
    <source>
        <dbReference type="ARBA" id="ARBA00052699"/>
    </source>
</evidence>
<dbReference type="GO" id="GO:0071269">
    <property type="term" value="P:L-homocysteine biosynthetic process"/>
    <property type="evidence" value="ECO:0007669"/>
    <property type="project" value="TreeGrafter"/>
</dbReference>
<dbReference type="RefSeq" id="WP_091791058.1">
    <property type="nucleotide sequence ID" value="NZ_FNAF01000002.1"/>
</dbReference>
<dbReference type="GO" id="GO:0018826">
    <property type="term" value="F:methionine gamma-lyase activity"/>
    <property type="evidence" value="ECO:0007669"/>
    <property type="project" value="UniProtKB-EC"/>
</dbReference>
<evidence type="ECO:0000256" key="9">
    <source>
        <dbReference type="RuleBase" id="RU362118"/>
    </source>
</evidence>
<dbReference type="Gene3D" id="3.40.640.10">
    <property type="entry name" value="Type I PLP-dependent aspartate aminotransferase-like (Major domain)"/>
    <property type="match status" value="1"/>
</dbReference>
<dbReference type="NCBIfam" id="TIGR01326">
    <property type="entry name" value="OAH_OAS_sulfhy"/>
    <property type="match status" value="1"/>
</dbReference>
<dbReference type="FunFam" id="3.40.640.10:FF:000046">
    <property type="entry name" value="Cystathionine gamma-lyase"/>
    <property type="match status" value="1"/>
</dbReference>
<name>A0A1G6T1N8_PEPNI</name>
<evidence type="ECO:0000256" key="2">
    <source>
        <dbReference type="ARBA" id="ARBA00009077"/>
    </source>
</evidence>
<evidence type="ECO:0000313" key="10">
    <source>
        <dbReference type="EMBL" id="SDD22911.1"/>
    </source>
</evidence>
<comment type="catalytic activity">
    <reaction evidence="6">
        <text>L-homocysteine + H2O = 2-oxobutanoate + hydrogen sulfide + NH4(+) + H(+)</text>
        <dbReference type="Rhea" id="RHEA:14501"/>
        <dbReference type="ChEBI" id="CHEBI:15377"/>
        <dbReference type="ChEBI" id="CHEBI:15378"/>
        <dbReference type="ChEBI" id="CHEBI:16763"/>
        <dbReference type="ChEBI" id="CHEBI:28938"/>
        <dbReference type="ChEBI" id="CHEBI:29919"/>
        <dbReference type="ChEBI" id="CHEBI:58199"/>
        <dbReference type="EC" id="4.4.1.2"/>
    </reaction>
    <physiologicalReaction direction="left-to-right" evidence="6">
        <dbReference type="Rhea" id="RHEA:14502"/>
    </physiologicalReaction>
</comment>
<dbReference type="OrthoDB" id="9780685at2"/>
<evidence type="ECO:0000256" key="4">
    <source>
        <dbReference type="ARBA" id="ARBA00047175"/>
    </source>
</evidence>
<sequence length="430" mass="46579">MTNEELRHLAPETRCVQAGYLPGNHDARIMPIIQSTTYKFDTAEDLGDAFDLKIPNPMYTRLGNPSLSWVEEKVAVLEGGVAALSTSSGQAANFFAVVNIAKAGDHVLAMSNLYGGTHTLFGSQLRKFGIDVEFVDPNLSLEELKTHLRPETRCVFSEMIGNPALDVLDLEKVVALAKAGDVPLIVDNTFPSPVLCNPIEWGANIVTHSATKYLDGHATSVGGFIVDGGNFNWNNGKYPELTEPDVDYHGIVYTDQFGAAAYVAKARAGLLRDFGSTMSPFNAFLINLGIETLHLRMQRHSENALAVAEHLAQHPDVAWVNYPGLPSNPNYEKAQKYLPKGQSGVVSFGPKGGIDRARKVINQLGLATLVTHVGDLRSHVIHPASTTHRQLDEAALKAAGVAPDLIRFNVGIEALEDIIADVNQALAQTR</sequence>
<dbReference type="SUPFAM" id="SSF53383">
    <property type="entry name" value="PLP-dependent transferases"/>
    <property type="match status" value="1"/>
</dbReference>
<dbReference type="InterPro" id="IPR006235">
    <property type="entry name" value="OAc-hSer/O-AcSer_sulfhydrylase"/>
</dbReference>
<keyword evidence="3 8" id="KW-0663">Pyridoxal phosphate</keyword>
<protein>
    <recommendedName>
        <fullName evidence="4">homocysteine desulfhydrase</fullName>
        <ecNumber evidence="4">4.4.1.2</ecNumber>
    </recommendedName>
    <alternativeName>
        <fullName evidence="5">Homocysteine desulfhydrase</fullName>
    </alternativeName>
</protein>
<dbReference type="PIRSF" id="PIRSF001434">
    <property type="entry name" value="CGS"/>
    <property type="match status" value="1"/>
</dbReference>
<dbReference type="GO" id="GO:0019346">
    <property type="term" value="P:transsulfuration"/>
    <property type="evidence" value="ECO:0007669"/>
    <property type="project" value="InterPro"/>
</dbReference>
<dbReference type="InterPro" id="IPR015424">
    <property type="entry name" value="PyrdxlP-dep_Trfase"/>
</dbReference>
<dbReference type="EMBL" id="FNAF01000002">
    <property type="protein sequence ID" value="SDD22911.1"/>
    <property type="molecule type" value="Genomic_DNA"/>
</dbReference>
<comment type="catalytic activity">
    <reaction evidence="7">
        <text>L-methionine + H2O = methanethiol + 2-oxobutanoate + NH4(+)</text>
        <dbReference type="Rhea" id="RHEA:23800"/>
        <dbReference type="ChEBI" id="CHEBI:15377"/>
        <dbReference type="ChEBI" id="CHEBI:16007"/>
        <dbReference type="ChEBI" id="CHEBI:16763"/>
        <dbReference type="ChEBI" id="CHEBI:28938"/>
        <dbReference type="ChEBI" id="CHEBI:57844"/>
        <dbReference type="EC" id="4.4.1.11"/>
    </reaction>
    <physiologicalReaction direction="left-to-right" evidence="7">
        <dbReference type="Rhea" id="RHEA:23801"/>
    </physiologicalReaction>
</comment>
<dbReference type="PANTHER" id="PTHR43797">
    <property type="entry name" value="HOMOCYSTEINE/CYSTEINE SYNTHASE"/>
    <property type="match status" value="1"/>
</dbReference>
<dbReference type="GO" id="GO:0030170">
    <property type="term" value="F:pyridoxal phosphate binding"/>
    <property type="evidence" value="ECO:0007669"/>
    <property type="project" value="InterPro"/>
</dbReference>
<dbReference type="GO" id="GO:0005737">
    <property type="term" value="C:cytoplasm"/>
    <property type="evidence" value="ECO:0007669"/>
    <property type="project" value="TreeGrafter"/>
</dbReference>
<dbReference type="GO" id="GO:0004124">
    <property type="term" value="F:cysteine synthase activity"/>
    <property type="evidence" value="ECO:0007669"/>
    <property type="project" value="TreeGrafter"/>
</dbReference>
<comment type="cofactor">
    <cofactor evidence="1 9">
        <name>pyridoxal 5'-phosphate</name>
        <dbReference type="ChEBI" id="CHEBI:597326"/>
    </cofactor>
</comment>
<dbReference type="GO" id="GO:0047982">
    <property type="term" value="F:homocysteine desulfhydrase activity"/>
    <property type="evidence" value="ECO:0007669"/>
    <property type="project" value="UniProtKB-EC"/>
</dbReference>
<evidence type="ECO:0000256" key="8">
    <source>
        <dbReference type="PIRSR" id="PIRSR001434-2"/>
    </source>
</evidence>
<evidence type="ECO:0000256" key="6">
    <source>
        <dbReference type="ARBA" id="ARBA00048780"/>
    </source>
</evidence>
<dbReference type="STRING" id="2741.SAMN04489866_10228"/>
<dbReference type="Gene3D" id="3.90.1150.10">
    <property type="entry name" value="Aspartate Aminotransferase, domain 1"/>
    <property type="match status" value="1"/>
</dbReference>
<evidence type="ECO:0000313" key="11">
    <source>
        <dbReference type="Proteomes" id="UP000198995"/>
    </source>
</evidence>
<dbReference type="Proteomes" id="UP000198995">
    <property type="component" value="Unassembled WGS sequence"/>
</dbReference>
<accession>A0A1G6T1N8</accession>
<dbReference type="PANTHER" id="PTHR43797:SF3">
    <property type="entry name" value="O-ACETYLHOMOSERINE SULFHYDRYLASE"/>
    <property type="match status" value="1"/>
</dbReference>
<dbReference type="EC" id="4.4.1.2" evidence="4"/>
<reference evidence="10 11" key="1">
    <citation type="submission" date="2016-10" db="EMBL/GenBank/DDBJ databases">
        <authorList>
            <person name="de Groot N.N."/>
        </authorList>
    </citation>
    <scope>NUCLEOTIDE SEQUENCE [LARGE SCALE GENOMIC DNA]</scope>
    <source>
        <strain evidence="10 11">DSM 20475</strain>
    </source>
</reference>
<evidence type="ECO:0000256" key="5">
    <source>
        <dbReference type="ARBA" id="ARBA00047199"/>
    </source>
</evidence>